<evidence type="ECO:0000256" key="5">
    <source>
        <dbReference type="ARBA" id="ARBA00023326"/>
    </source>
</evidence>
<comment type="catalytic activity">
    <reaction evidence="7">
        <text>Endohydrolysis of (1-&gt;4)-beta-D-glucosidic linkages in cellulose, lichenin and cereal beta-D-glucans.</text>
        <dbReference type="EC" id="3.2.1.4"/>
    </reaction>
</comment>
<evidence type="ECO:0000259" key="10">
    <source>
        <dbReference type="Pfam" id="PF02927"/>
    </source>
</evidence>
<feature type="active site" evidence="6">
    <location>
        <position position="560"/>
    </location>
</feature>
<keyword evidence="4 6" id="KW-0326">Glycosidase</keyword>
<feature type="region of interest" description="Disordered" evidence="8">
    <location>
        <begin position="519"/>
        <end position="546"/>
    </location>
</feature>
<comment type="caution">
    <text evidence="11">The sequence shown here is derived from an EMBL/GenBank/DDBJ whole genome shotgun (WGS) entry which is preliminary data.</text>
</comment>
<dbReference type="RefSeq" id="WP_124341093.1">
    <property type="nucleotide sequence ID" value="NZ_BHYL01000009.1"/>
</dbReference>
<dbReference type="InterPro" id="IPR008928">
    <property type="entry name" value="6-hairpin_glycosidase_sf"/>
</dbReference>
<accession>A0A401UV30</accession>
<dbReference type="Pfam" id="PF02927">
    <property type="entry name" value="CelD_N"/>
    <property type="match status" value="1"/>
</dbReference>
<evidence type="ECO:0000313" key="12">
    <source>
        <dbReference type="Proteomes" id="UP000288246"/>
    </source>
</evidence>
<dbReference type="InterPro" id="IPR012341">
    <property type="entry name" value="6hp_glycosidase-like_sf"/>
</dbReference>
<dbReference type="SUPFAM" id="SSF48208">
    <property type="entry name" value="Six-hairpin glycosidases"/>
    <property type="match status" value="1"/>
</dbReference>
<evidence type="ECO:0000256" key="3">
    <source>
        <dbReference type="ARBA" id="ARBA00023277"/>
    </source>
</evidence>
<reference evidence="11 12" key="1">
    <citation type="submission" date="2018-11" db="EMBL/GenBank/DDBJ databases">
        <title>Draft genome sequence of Cellulomonas takizawaensis strain TKZ-21.</title>
        <authorList>
            <person name="Yamamura H."/>
            <person name="Hayashi T."/>
            <person name="Hamada M."/>
            <person name="Serisawa Y."/>
            <person name="Matsuyama K."/>
            <person name="Nakagawa Y."/>
            <person name="Otoguro M."/>
            <person name="Yanagida F."/>
            <person name="Hayakawa M."/>
        </authorList>
    </citation>
    <scope>NUCLEOTIDE SEQUENCE [LARGE SCALE GENOMIC DNA]</scope>
    <source>
        <strain evidence="11 12">TKZ-21</strain>
    </source>
</reference>
<keyword evidence="5 6" id="KW-0624">Polysaccharide degradation</keyword>
<dbReference type="SUPFAM" id="SSF81296">
    <property type="entry name" value="E set domains"/>
    <property type="match status" value="1"/>
</dbReference>
<keyword evidence="7" id="KW-0136">Cellulose degradation</keyword>
<evidence type="ECO:0000256" key="8">
    <source>
        <dbReference type="SAM" id="MobiDB-lite"/>
    </source>
</evidence>
<dbReference type="Pfam" id="PF00759">
    <property type="entry name" value="Glyco_hydro_9"/>
    <property type="match status" value="1"/>
</dbReference>
<evidence type="ECO:0000256" key="2">
    <source>
        <dbReference type="ARBA" id="ARBA00022801"/>
    </source>
</evidence>
<dbReference type="GO" id="GO:0008810">
    <property type="term" value="F:cellulase activity"/>
    <property type="evidence" value="ECO:0007669"/>
    <property type="project" value="UniProtKB-EC"/>
</dbReference>
<dbReference type="AlphaFoldDB" id="A0A401UV30"/>
<dbReference type="OrthoDB" id="9758662at2"/>
<evidence type="ECO:0000256" key="1">
    <source>
        <dbReference type="ARBA" id="ARBA00007072"/>
    </source>
</evidence>
<proteinExistence type="inferred from homology"/>
<dbReference type="InterPro" id="IPR004197">
    <property type="entry name" value="Cellulase_Ig-like"/>
</dbReference>
<feature type="domain" description="Cellulase Ig-like" evidence="10">
    <location>
        <begin position="6"/>
        <end position="88"/>
    </location>
</feature>
<dbReference type="Gene3D" id="1.50.10.10">
    <property type="match status" value="1"/>
</dbReference>
<comment type="similarity">
    <text evidence="1 6 7">Belongs to the glycosyl hydrolase 9 (cellulase E) family.</text>
</comment>
<feature type="region of interest" description="Disordered" evidence="8">
    <location>
        <begin position="592"/>
        <end position="614"/>
    </location>
</feature>
<dbReference type="InterPro" id="IPR013783">
    <property type="entry name" value="Ig-like_fold"/>
</dbReference>
<dbReference type="EC" id="3.2.1.4" evidence="7"/>
<dbReference type="CDD" id="cd02850">
    <property type="entry name" value="E_set_Cellulase_N"/>
    <property type="match status" value="1"/>
</dbReference>
<evidence type="ECO:0000256" key="6">
    <source>
        <dbReference type="PROSITE-ProRule" id="PRU10060"/>
    </source>
</evidence>
<evidence type="ECO:0000256" key="4">
    <source>
        <dbReference type="ARBA" id="ARBA00023295"/>
    </source>
</evidence>
<protein>
    <recommendedName>
        <fullName evidence="7">Endoglucanase</fullName>
        <ecNumber evidence="7">3.2.1.4</ecNumber>
    </recommendedName>
</protein>
<name>A0A401UV30_9CELL</name>
<organism evidence="11 12">
    <name type="scientific">Cellulomonas algicola</name>
    <dbReference type="NCBI Taxonomy" id="2071633"/>
    <lineage>
        <taxon>Bacteria</taxon>
        <taxon>Bacillati</taxon>
        <taxon>Actinomycetota</taxon>
        <taxon>Actinomycetes</taxon>
        <taxon>Micrococcales</taxon>
        <taxon>Cellulomonadaceae</taxon>
        <taxon>Cellulomonas</taxon>
    </lineage>
</organism>
<dbReference type="PROSITE" id="PS00698">
    <property type="entry name" value="GH9_3"/>
    <property type="match status" value="1"/>
</dbReference>
<feature type="domain" description="Glycoside hydrolase family 9" evidence="9">
    <location>
        <begin position="98"/>
        <end position="581"/>
    </location>
</feature>
<dbReference type="Proteomes" id="UP000288246">
    <property type="component" value="Unassembled WGS sequence"/>
</dbReference>
<sequence length="614" mass="65179">MTSEDAPRVRVNQVGYLTHGPKTATLVTDATEPVAWRLRDGDGAVVAEGESVPRGHDPSAGLDVHVIAFDVVVAPGNGYVLEADGATSDPFAVGADLYDDLRVESIVVFYGQRSGVAIEEDLLGPGYGRAAGHVDVAPNRGDGAVPCLPAGHATTADGVDLYDGWTGDYTLDVTGGWYDAGDQGKYVVNGGIAVAQLLGLYERAVRTGTDDALGDGSLRVPERGHGVPDVLDEARWELEWMLRMVVPDGQPYAGLVHHKVSDERWVPLPTLPADDPQPRYLHRPSTAATLNLAAVAAQGARVLAPHDAAFAERLLDAARAAYDAAATHPVVLAPDTNTLENAGSGPYDDLDVDDDRLWSATELYLTTGEDRYAADLRANPYRLGGERPAFRPEGFDWNHVSAWARLQLATVESALPERSLVRASVVDAADALVEQQATQPFGLPYVPSNGRYDWGSNGLVLNNLAILAAAHEITRDDRYRDAVLGGVDYLLGRNALGLSYVTGFGTRDVRNQHSRWYAHALDPDLPPPPRGTVSGGPNSDCPDPVSAALAGSPAQQCFVDDVHAYGVNEMTINWNSALAWVASYLAGLGDGGPARDPGAVAADKPDEERVGADG</sequence>
<dbReference type="PANTHER" id="PTHR22298">
    <property type="entry name" value="ENDO-1,4-BETA-GLUCANASE"/>
    <property type="match status" value="1"/>
</dbReference>
<keyword evidence="12" id="KW-1185">Reference proteome</keyword>
<gene>
    <name evidence="11" type="ORF">CTKZ_01010</name>
</gene>
<dbReference type="EMBL" id="BHYL01000009">
    <property type="protein sequence ID" value="GCD18539.1"/>
    <property type="molecule type" value="Genomic_DNA"/>
</dbReference>
<dbReference type="InterPro" id="IPR001701">
    <property type="entry name" value="Glyco_hydro_9"/>
</dbReference>
<evidence type="ECO:0000259" key="9">
    <source>
        <dbReference type="Pfam" id="PF00759"/>
    </source>
</evidence>
<keyword evidence="2 6" id="KW-0378">Hydrolase</keyword>
<dbReference type="GO" id="GO:0030245">
    <property type="term" value="P:cellulose catabolic process"/>
    <property type="evidence" value="ECO:0007669"/>
    <property type="project" value="UniProtKB-KW"/>
</dbReference>
<feature type="compositionally biased region" description="Basic and acidic residues" evidence="8">
    <location>
        <begin position="603"/>
        <end position="614"/>
    </location>
</feature>
<dbReference type="InterPro" id="IPR014756">
    <property type="entry name" value="Ig_E-set"/>
</dbReference>
<dbReference type="InterPro" id="IPR033126">
    <property type="entry name" value="Glyco_hydro_9_Asp/Glu_AS"/>
</dbReference>
<feature type="active site" evidence="6">
    <location>
        <position position="569"/>
    </location>
</feature>
<evidence type="ECO:0000313" key="11">
    <source>
        <dbReference type="EMBL" id="GCD18539.1"/>
    </source>
</evidence>
<keyword evidence="3 6" id="KW-0119">Carbohydrate metabolism</keyword>
<dbReference type="Gene3D" id="2.60.40.10">
    <property type="entry name" value="Immunoglobulins"/>
    <property type="match status" value="1"/>
</dbReference>
<evidence type="ECO:0000256" key="7">
    <source>
        <dbReference type="RuleBase" id="RU361166"/>
    </source>
</evidence>